<evidence type="ECO:0000256" key="10">
    <source>
        <dbReference type="ARBA" id="ARBA00030775"/>
    </source>
</evidence>
<organism evidence="13 14">
    <name type="scientific">Desulfobacula toluolica (strain DSM 7467 / Tol2)</name>
    <dbReference type="NCBI Taxonomy" id="651182"/>
    <lineage>
        <taxon>Bacteria</taxon>
        <taxon>Pseudomonadati</taxon>
        <taxon>Thermodesulfobacteriota</taxon>
        <taxon>Desulfobacteria</taxon>
        <taxon>Desulfobacterales</taxon>
        <taxon>Desulfobacteraceae</taxon>
        <taxon>Desulfobacula</taxon>
    </lineage>
</organism>
<dbReference type="EMBL" id="FO203503">
    <property type="protein sequence ID" value="CCK78877.1"/>
    <property type="molecule type" value="Genomic_DNA"/>
</dbReference>
<feature type="transmembrane region" description="Helical" evidence="11">
    <location>
        <begin position="20"/>
        <end position="39"/>
    </location>
</feature>
<dbReference type="Proteomes" id="UP000007347">
    <property type="component" value="Chromosome"/>
</dbReference>
<evidence type="ECO:0000256" key="7">
    <source>
        <dbReference type="ARBA" id="ARBA00022989"/>
    </source>
</evidence>
<reference evidence="13 14" key="1">
    <citation type="journal article" date="2013" name="Environ. Microbiol.">
        <title>Complete genome, catabolic sub-proteomes and key-metabolites of Desulfobacula toluolica Tol2, a marine, aromatic compound-degrading, sulfate-reducing bacterium.</title>
        <authorList>
            <person name="Wohlbrand L."/>
            <person name="Jacob J.H."/>
            <person name="Kube M."/>
            <person name="Mussmann M."/>
            <person name="Jarling R."/>
            <person name="Beck A."/>
            <person name="Amann R."/>
            <person name="Wilkes H."/>
            <person name="Reinhardt R."/>
            <person name="Rabus R."/>
        </authorList>
    </citation>
    <scope>NUCLEOTIDE SEQUENCE [LARGE SCALE GENOMIC DNA]</scope>
    <source>
        <strain evidence="14">DSM 7467 / Tol2</strain>
    </source>
</reference>
<keyword evidence="3" id="KW-1003">Cell membrane</keyword>
<gene>
    <name evidence="13" type="ordered locus">TOL2_C07090</name>
</gene>
<dbReference type="Gene3D" id="3.30.700.10">
    <property type="entry name" value="Glycoprotein, Type 4 Pilin"/>
    <property type="match status" value="1"/>
</dbReference>
<proteinExistence type="inferred from homology"/>
<evidence type="ECO:0000256" key="2">
    <source>
        <dbReference type="ARBA" id="ARBA00021549"/>
    </source>
</evidence>
<evidence type="ECO:0000313" key="14">
    <source>
        <dbReference type="Proteomes" id="UP000007347"/>
    </source>
</evidence>
<comment type="similarity">
    <text evidence="9">Belongs to the GSP H family.</text>
</comment>
<dbReference type="NCBIfam" id="TIGR02532">
    <property type="entry name" value="IV_pilin_GFxxxE"/>
    <property type="match status" value="1"/>
</dbReference>
<keyword evidence="6 11" id="KW-0812">Transmembrane</keyword>
<dbReference type="HOGENOM" id="CLU_139653_0_0_7"/>
<evidence type="ECO:0000256" key="11">
    <source>
        <dbReference type="SAM" id="Phobius"/>
    </source>
</evidence>
<keyword evidence="8 11" id="KW-0472">Membrane</keyword>
<dbReference type="GO" id="GO:0015627">
    <property type="term" value="C:type II protein secretion system complex"/>
    <property type="evidence" value="ECO:0007669"/>
    <property type="project" value="InterPro"/>
</dbReference>
<dbReference type="SUPFAM" id="SSF54523">
    <property type="entry name" value="Pili subunits"/>
    <property type="match status" value="1"/>
</dbReference>
<evidence type="ECO:0000313" key="13">
    <source>
        <dbReference type="EMBL" id="CCK78877.1"/>
    </source>
</evidence>
<evidence type="ECO:0000259" key="12">
    <source>
        <dbReference type="Pfam" id="PF12019"/>
    </source>
</evidence>
<sequence length="157" mass="16876">MKEIGDDQISNSGLNSNGFTIIEIISVLIIIGILSAVIVPKMTATGVYDVISETQILKTHLRYAQSRAMSYNEPWGISMTAGSYTLQKNNITASVNFPNETSPTHFFSNGVGISSGNQVVSFDDLGSPGDSTISFTLSHQGSHARTITITRKTGFID</sequence>
<dbReference type="GO" id="GO:0015628">
    <property type="term" value="P:protein secretion by the type II secretion system"/>
    <property type="evidence" value="ECO:0007669"/>
    <property type="project" value="InterPro"/>
</dbReference>
<dbReference type="OrthoDB" id="5432590at2"/>
<dbReference type="AlphaFoldDB" id="K0NIR6"/>
<feature type="domain" description="General secretion pathway GspH" evidence="12">
    <location>
        <begin position="56"/>
        <end position="151"/>
    </location>
</feature>
<protein>
    <recommendedName>
        <fullName evidence="2">Type II secretion system protein H</fullName>
    </recommendedName>
    <alternativeName>
        <fullName evidence="10">General secretion pathway protein H</fullName>
    </alternativeName>
</protein>
<name>K0NIR6_DESTT</name>
<accession>K0NIR6</accession>
<evidence type="ECO:0000256" key="5">
    <source>
        <dbReference type="ARBA" id="ARBA00022519"/>
    </source>
</evidence>
<evidence type="ECO:0000256" key="9">
    <source>
        <dbReference type="ARBA" id="ARBA00025772"/>
    </source>
</evidence>
<evidence type="ECO:0000256" key="1">
    <source>
        <dbReference type="ARBA" id="ARBA00004377"/>
    </source>
</evidence>
<dbReference type="InterPro" id="IPR012902">
    <property type="entry name" value="N_methyl_site"/>
</dbReference>
<comment type="subcellular location">
    <subcellularLocation>
        <location evidence="1">Cell inner membrane</location>
        <topology evidence="1">Single-pass membrane protein</topology>
    </subcellularLocation>
</comment>
<keyword evidence="4" id="KW-0488">Methylation</keyword>
<keyword evidence="7 11" id="KW-1133">Transmembrane helix</keyword>
<dbReference type="GO" id="GO:0005886">
    <property type="term" value="C:plasma membrane"/>
    <property type="evidence" value="ECO:0007669"/>
    <property type="project" value="UniProtKB-SubCell"/>
</dbReference>
<keyword evidence="5" id="KW-0997">Cell inner membrane</keyword>
<dbReference type="RefSeq" id="WP_014956229.1">
    <property type="nucleotide sequence ID" value="NC_018645.1"/>
</dbReference>
<evidence type="ECO:0000256" key="4">
    <source>
        <dbReference type="ARBA" id="ARBA00022481"/>
    </source>
</evidence>
<dbReference type="Pfam" id="PF12019">
    <property type="entry name" value="GspH"/>
    <property type="match status" value="1"/>
</dbReference>
<dbReference type="InterPro" id="IPR045584">
    <property type="entry name" value="Pilin-like"/>
</dbReference>
<keyword evidence="14" id="KW-1185">Reference proteome</keyword>
<evidence type="ECO:0000256" key="3">
    <source>
        <dbReference type="ARBA" id="ARBA00022475"/>
    </source>
</evidence>
<dbReference type="STRING" id="651182.TOL2_C07090"/>
<dbReference type="InterPro" id="IPR022346">
    <property type="entry name" value="T2SS_GspH"/>
</dbReference>
<evidence type="ECO:0000256" key="6">
    <source>
        <dbReference type="ARBA" id="ARBA00022692"/>
    </source>
</evidence>
<dbReference type="KEGG" id="dto:TOL2_C07090"/>
<evidence type="ECO:0000256" key="8">
    <source>
        <dbReference type="ARBA" id="ARBA00023136"/>
    </source>
</evidence>